<dbReference type="EMBL" id="DWUX01000110">
    <property type="protein sequence ID" value="HJD39537.1"/>
    <property type="molecule type" value="Genomic_DNA"/>
</dbReference>
<reference evidence="6" key="1">
    <citation type="journal article" date="2021" name="PeerJ">
        <title>Extensive microbial diversity within the chicken gut microbiome revealed by metagenomics and culture.</title>
        <authorList>
            <person name="Gilroy R."/>
            <person name="Ravi A."/>
            <person name="Getino M."/>
            <person name="Pursley I."/>
            <person name="Horton D.L."/>
            <person name="Alikhan N.F."/>
            <person name="Baker D."/>
            <person name="Gharbi K."/>
            <person name="Hall N."/>
            <person name="Watson M."/>
            <person name="Adriaenssens E.M."/>
            <person name="Foster-Nyarko E."/>
            <person name="Jarju S."/>
            <person name="Secka A."/>
            <person name="Antonio M."/>
            <person name="Oren A."/>
            <person name="Chaudhuri R.R."/>
            <person name="La Ragione R."/>
            <person name="Hildebrand F."/>
            <person name="Pallen M.J."/>
        </authorList>
    </citation>
    <scope>NUCLEOTIDE SEQUENCE</scope>
    <source>
        <strain evidence="6">ChiW19-6364</strain>
    </source>
</reference>
<comment type="subcellular location">
    <subcellularLocation>
        <location evidence="1">Membrane</location>
        <topology evidence="1">Multi-pass membrane protein</topology>
    </subcellularLocation>
</comment>
<evidence type="ECO:0000313" key="7">
    <source>
        <dbReference type="Proteomes" id="UP000823850"/>
    </source>
</evidence>
<proteinExistence type="predicted"/>
<feature type="transmembrane region" description="Helical" evidence="5">
    <location>
        <begin position="166"/>
        <end position="185"/>
    </location>
</feature>
<keyword evidence="4 5" id="KW-0472">Membrane</keyword>
<dbReference type="Pfam" id="PF03062">
    <property type="entry name" value="MBOAT"/>
    <property type="match status" value="1"/>
</dbReference>
<dbReference type="PANTHER" id="PTHR13285:SF18">
    <property type="entry name" value="PROTEIN-CYSTEINE N-PALMITOYLTRANSFERASE RASP"/>
    <property type="match status" value="1"/>
</dbReference>
<name>A0A9D2R9J0_9FIRM</name>
<dbReference type="InterPro" id="IPR051085">
    <property type="entry name" value="MB_O-acyltransferase"/>
</dbReference>
<dbReference type="Proteomes" id="UP000823850">
    <property type="component" value="Unassembled WGS sequence"/>
</dbReference>
<feature type="transmembrane region" description="Helical" evidence="5">
    <location>
        <begin position="45"/>
        <end position="67"/>
    </location>
</feature>
<sequence>MGEYTGFLLFFPSLFLGPLNSIQDFHSQWSSIPSSEKYRQLMKKGIRELFLGSLYLLFASHFTGLGLQHLENQIIQEHILWPPLSLYAYLYSFHLFFVLGGLSRLASGCACFLGIELDKNFYLPFFSQNIREFWNRWHITFTCWLKEFVFQPFIKKFKKSRQSSCPLLKNCLAYLVTMSALGLLYGMTPSYLLFALYHGLLLCVHEILIQKSMLYKKWKSRPLFQIFSCFFTLQLLMLGFLILSGMLPKIFSL</sequence>
<keyword evidence="3 5" id="KW-1133">Transmembrane helix</keyword>
<dbReference type="GO" id="GO:0016746">
    <property type="term" value="F:acyltransferase activity"/>
    <property type="evidence" value="ECO:0007669"/>
    <property type="project" value="TreeGrafter"/>
</dbReference>
<accession>A0A9D2R9J0</accession>
<evidence type="ECO:0000313" key="6">
    <source>
        <dbReference type="EMBL" id="HJD39537.1"/>
    </source>
</evidence>
<dbReference type="PANTHER" id="PTHR13285">
    <property type="entry name" value="ACYLTRANSFERASE"/>
    <property type="match status" value="1"/>
</dbReference>
<protein>
    <submittedName>
        <fullName evidence="6">Uncharacterized protein</fullName>
    </submittedName>
</protein>
<keyword evidence="2 5" id="KW-0812">Transmembrane</keyword>
<dbReference type="InterPro" id="IPR004299">
    <property type="entry name" value="MBOAT_fam"/>
</dbReference>
<evidence type="ECO:0000256" key="5">
    <source>
        <dbReference type="SAM" id="Phobius"/>
    </source>
</evidence>
<feature type="transmembrane region" description="Helical" evidence="5">
    <location>
        <begin position="88"/>
        <end position="115"/>
    </location>
</feature>
<feature type="transmembrane region" description="Helical" evidence="5">
    <location>
        <begin position="191"/>
        <end position="210"/>
    </location>
</feature>
<evidence type="ECO:0000256" key="3">
    <source>
        <dbReference type="ARBA" id="ARBA00022989"/>
    </source>
</evidence>
<gene>
    <name evidence="6" type="ORF">H9913_05870</name>
</gene>
<reference evidence="6" key="2">
    <citation type="submission" date="2021-04" db="EMBL/GenBank/DDBJ databases">
        <authorList>
            <person name="Gilroy R."/>
        </authorList>
    </citation>
    <scope>NUCLEOTIDE SEQUENCE</scope>
    <source>
        <strain evidence="6">ChiW19-6364</strain>
    </source>
</reference>
<feature type="transmembrane region" description="Helical" evidence="5">
    <location>
        <begin position="222"/>
        <end position="247"/>
    </location>
</feature>
<organism evidence="6 7">
    <name type="scientific">Candidatus Blautia stercoripullorum</name>
    <dbReference type="NCBI Taxonomy" id="2838502"/>
    <lineage>
        <taxon>Bacteria</taxon>
        <taxon>Bacillati</taxon>
        <taxon>Bacillota</taxon>
        <taxon>Clostridia</taxon>
        <taxon>Lachnospirales</taxon>
        <taxon>Lachnospiraceae</taxon>
        <taxon>Blautia</taxon>
    </lineage>
</organism>
<evidence type="ECO:0000256" key="2">
    <source>
        <dbReference type="ARBA" id="ARBA00022692"/>
    </source>
</evidence>
<dbReference type="AlphaFoldDB" id="A0A9D2R9J0"/>
<dbReference type="GO" id="GO:0016020">
    <property type="term" value="C:membrane"/>
    <property type="evidence" value="ECO:0007669"/>
    <property type="project" value="UniProtKB-SubCell"/>
</dbReference>
<comment type="caution">
    <text evidence="6">The sequence shown here is derived from an EMBL/GenBank/DDBJ whole genome shotgun (WGS) entry which is preliminary data.</text>
</comment>
<evidence type="ECO:0000256" key="1">
    <source>
        <dbReference type="ARBA" id="ARBA00004141"/>
    </source>
</evidence>
<evidence type="ECO:0000256" key="4">
    <source>
        <dbReference type="ARBA" id="ARBA00023136"/>
    </source>
</evidence>